<dbReference type="GO" id="GO:0044781">
    <property type="term" value="P:bacterial-type flagellum organization"/>
    <property type="evidence" value="ECO:0007669"/>
    <property type="project" value="UniProtKB-UniRule"/>
</dbReference>
<dbReference type="Proteomes" id="UP000064920">
    <property type="component" value="Chromosome"/>
</dbReference>
<dbReference type="Gene3D" id="2.30.30.910">
    <property type="match status" value="1"/>
</dbReference>
<dbReference type="Gene3D" id="2.60.40.4070">
    <property type="match status" value="1"/>
</dbReference>
<reference evidence="7" key="1">
    <citation type="submission" date="2015-05" db="EMBL/GenBank/DDBJ databases">
        <authorList>
            <person name="Oh H.-M."/>
            <person name="Yang J.-A."/>
            <person name="Cho J.-C."/>
            <person name="Kang I."/>
        </authorList>
    </citation>
    <scope>NUCLEOTIDE SEQUENCE [LARGE SCALE GENOMIC DNA]</scope>
    <source>
        <strain evidence="7">IMCC 12053</strain>
    </source>
</reference>
<proteinExistence type="inferred from homology"/>
<evidence type="ECO:0000256" key="2">
    <source>
        <dbReference type="ARBA" id="ARBA00016013"/>
    </source>
</evidence>
<gene>
    <name evidence="6" type="ORF">IMCC12053_92</name>
</gene>
<protein>
    <recommendedName>
        <fullName evidence="2 5">Basal-body rod modification protein FlgD</fullName>
    </recommendedName>
</protein>
<accession>A0A0N9ZBJ6</accession>
<dbReference type="Pfam" id="PF03963">
    <property type="entry name" value="FlgD"/>
    <property type="match status" value="1"/>
</dbReference>
<keyword evidence="6" id="KW-0969">Cilium</keyword>
<dbReference type="KEGG" id="cmar:IMCC12053_92"/>
<keyword evidence="6" id="KW-0282">Flagellum</keyword>
<evidence type="ECO:0000256" key="1">
    <source>
        <dbReference type="ARBA" id="ARBA00010577"/>
    </source>
</evidence>
<organism evidence="6 7">
    <name type="scientific">Celeribacter marinus</name>
    <dbReference type="NCBI Taxonomy" id="1397108"/>
    <lineage>
        <taxon>Bacteria</taxon>
        <taxon>Pseudomonadati</taxon>
        <taxon>Pseudomonadota</taxon>
        <taxon>Alphaproteobacteria</taxon>
        <taxon>Rhodobacterales</taxon>
        <taxon>Roseobacteraceae</taxon>
        <taxon>Celeribacter</taxon>
    </lineage>
</organism>
<sequence length="233" mass="24603">MSTVDSTGAAAQQAIFDKLGINTQKSATERASGDKLGQDDFLQLMTAQLQNQDPFAPMENGDFIAQMAQFSTVSGIEEINTNLKTLSGEMQQTRIATASTLLGHSVLVPGAIARPNDNGEIHGVFELPQAASASRVSFSDASTGELLHSEDLGPQGTGLAGFSWTNIPTELREGNRKIKVDIAANTGKGMETMGPSIYARVLSASSYGDVSDSPMLDVEDYGTIDAGSVSRIR</sequence>
<dbReference type="STRING" id="1397108.IMCC12053_92"/>
<dbReference type="PATRIC" id="fig|1397108.4.peg.96"/>
<comment type="function">
    <text evidence="4 5">Required for flagellar hook formation. May act as a scaffolding protein.</text>
</comment>
<comment type="similarity">
    <text evidence="1 5">Belongs to the FlgD family.</text>
</comment>
<evidence type="ECO:0000256" key="4">
    <source>
        <dbReference type="ARBA" id="ARBA00024746"/>
    </source>
</evidence>
<keyword evidence="6" id="KW-0966">Cell projection</keyword>
<dbReference type="AlphaFoldDB" id="A0A0N9ZBJ6"/>
<evidence type="ECO:0000313" key="6">
    <source>
        <dbReference type="EMBL" id="ALI54042.1"/>
    </source>
</evidence>
<evidence type="ECO:0000256" key="5">
    <source>
        <dbReference type="RuleBase" id="RU362076"/>
    </source>
</evidence>
<dbReference type="EMBL" id="CP012023">
    <property type="protein sequence ID" value="ALI54042.1"/>
    <property type="molecule type" value="Genomic_DNA"/>
</dbReference>
<name>A0A0N9ZBJ6_9RHOB</name>
<keyword evidence="7" id="KW-1185">Reference proteome</keyword>
<keyword evidence="3 5" id="KW-1005">Bacterial flagellum biogenesis</keyword>
<dbReference type="InterPro" id="IPR005648">
    <property type="entry name" value="FlgD"/>
</dbReference>
<evidence type="ECO:0000256" key="3">
    <source>
        <dbReference type="ARBA" id="ARBA00022795"/>
    </source>
</evidence>
<evidence type="ECO:0000313" key="7">
    <source>
        <dbReference type="Proteomes" id="UP000064920"/>
    </source>
</evidence>